<dbReference type="EMBL" id="QXMN01000115">
    <property type="protein sequence ID" value="RIX72024.1"/>
    <property type="molecule type" value="Genomic_DNA"/>
</dbReference>
<feature type="non-terminal residue" evidence="1">
    <location>
        <position position="1"/>
    </location>
</feature>
<keyword evidence="1" id="KW-0436">Ligase</keyword>
<reference evidence="1 2" key="1">
    <citation type="submission" date="2018-09" db="EMBL/GenBank/DDBJ databases">
        <title>Acidovorax cavernicola nov. sp. isolated from Gruta de las Maravillas (Aracena, Spain).</title>
        <authorList>
            <person name="Jurado V."/>
            <person name="Gutierrez-Patricio S."/>
            <person name="Gonzalez-Pimentel J.L."/>
            <person name="Miller A.Z."/>
            <person name="Laiz L."/>
            <person name="Saiz-Jimenez C."/>
        </authorList>
    </citation>
    <scope>NUCLEOTIDE SEQUENCE [LARGE SCALE GENOMIC DNA]</scope>
    <source>
        <strain evidence="1 2">1011MAR4D40.2</strain>
    </source>
</reference>
<dbReference type="SUPFAM" id="SSF53244">
    <property type="entry name" value="MurD-like peptide ligases, peptide-binding domain"/>
    <property type="match status" value="1"/>
</dbReference>
<dbReference type="InterPro" id="IPR036615">
    <property type="entry name" value="Mur_ligase_C_dom_sf"/>
</dbReference>
<protein>
    <submittedName>
        <fullName evidence="1">UDP-N-acetylmuramoylalanyl-D-glutamyl-2, 6-diaminopimelate--D-alanyl-D-alanine ligase</fullName>
    </submittedName>
</protein>
<proteinExistence type="predicted"/>
<comment type="caution">
    <text evidence="1">The sequence shown here is derived from an EMBL/GenBank/DDBJ whole genome shotgun (WGS) entry which is preliminary data.</text>
</comment>
<evidence type="ECO:0000313" key="1">
    <source>
        <dbReference type="EMBL" id="RIX72024.1"/>
    </source>
</evidence>
<keyword evidence="2" id="KW-1185">Reference proteome</keyword>
<dbReference type="GO" id="GO:0016881">
    <property type="term" value="F:acid-amino acid ligase activity"/>
    <property type="evidence" value="ECO:0007669"/>
    <property type="project" value="InterPro"/>
</dbReference>
<accession>A0A9X8CYF7</accession>
<sequence length="85" mass="8591">YARELGIERVLTLGAQSTHAAAACGAAAQHFADMASLLAAVREGLPAVGSLLIKGSRFMKMEQVVQAVQACAGTNPSAASEAACC</sequence>
<gene>
    <name evidence="1" type="ORF">D3H34_31300</name>
</gene>
<dbReference type="AlphaFoldDB" id="A0A9X8CYF7"/>
<evidence type="ECO:0000313" key="2">
    <source>
        <dbReference type="Proteomes" id="UP000265619"/>
    </source>
</evidence>
<dbReference type="Gene3D" id="3.90.190.20">
    <property type="entry name" value="Mur ligase, C-terminal domain"/>
    <property type="match status" value="1"/>
</dbReference>
<name>A0A9X8CYF7_9BURK</name>
<dbReference type="Proteomes" id="UP000265619">
    <property type="component" value="Unassembled WGS sequence"/>
</dbReference>
<organism evidence="1 2">
    <name type="scientific">Acidovorax cavernicola</name>
    <dbReference type="NCBI Taxonomy" id="1675792"/>
    <lineage>
        <taxon>Bacteria</taxon>
        <taxon>Pseudomonadati</taxon>
        <taxon>Pseudomonadota</taxon>
        <taxon>Betaproteobacteria</taxon>
        <taxon>Burkholderiales</taxon>
        <taxon>Comamonadaceae</taxon>
        <taxon>Acidovorax</taxon>
    </lineage>
</organism>